<proteinExistence type="predicted"/>
<dbReference type="InterPro" id="IPR043168">
    <property type="entry name" value="DegV_C"/>
</dbReference>
<dbReference type="InterPro" id="IPR003797">
    <property type="entry name" value="DegV"/>
</dbReference>
<reference evidence="2 3" key="1">
    <citation type="submission" date="2019-07" db="EMBL/GenBank/DDBJ databases">
        <title>Whole genome shotgun sequence of Oceanithermus desulfurans NBRC 100063.</title>
        <authorList>
            <person name="Hosoyama A."/>
            <person name="Uohara A."/>
            <person name="Ohji S."/>
            <person name="Ichikawa N."/>
        </authorList>
    </citation>
    <scope>NUCLEOTIDE SEQUENCE [LARGE SCALE GENOMIC DNA]</scope>
    <source>
        <strain evidence="2 3">NBRC 100063</strain>
    </source>
</reference>
<gene>
    <name evidence="2" type="ORF">ODE01S_08010</name>
</gene>
<dbReference type="PROSITE" id="PS51482">
    <property type="entry name" value="DEGV"/>
    <property type="match status" value="1"/>
</dbReference>
<dbReference type="GO" id="GO:0008289">
    <property type="term" value="F:lipid binding"/>
    <property type="evidence" value="ECO:0007669"/>
    <property type="project" value="UniProtKB-KW"/>
</dbReference>
<dbReference type="PANTHER" id="PTHR33434">
    <property type="entry name" value="DEGV DOMAIN-CONTAINING PROTEIN DR_1986-RELATED"/>
    <property type="match status" value="1"/>
</dbReference>
<organism evidence="2 3">
    <name type="scientific">Oceanithermus desulfurans NBRC 100063</name>
    <dbReference type="NCBI Taxonomy" id="1227550"/>
    <lineage>
        <taxon>Bacteria</taxon>
        <taxon>Thermotogati</taxon>
        <taxon>Deinococcota</taxon>
        <taxon>Deinococci</taxon>
        <taxon>Thermales</taxon>
        <taxon>Thermaceae</taxon>
        <taxon>Oceanithermus</taxon>
    </lineage>
</organism>
<dbReference type="SUPFAM" id="SSF82549">
    <property type="entry name" value="DAK1/DegV-like"/>
    <property type="match status" value="1"/>
</dbReference>
<accession>A0A511RJV5</accession>
<sequence length="280" mass="30838">MNVALVTDSTSDIPPELRTRIGVRVVPLYVHFQGKTFKDWEEITPTDLFQGVAAGTDLPTTSQPSPQDFEVAYAEALEHADRVLSIHISSKLSGTFQSASIAAEKYGGRVQVFDSQAASAGIGMMVLRAHELLSEGTGLEEVVHELERIRDDHIVRFVVATLDYLRKNGRIGGAQAFLGNLLNIKPILTVRGGVVDAAGRARGEKRALKEMVKTFRDWAEGRERVRVFYLYTGAEEAVHALREEIRTLGDRIEEVYTSEIGAVIASHTGPGIYGYYAYSL</sequence>
<evidence type="ECO:0008006" key="4">
    <source>
        <dbReference type="Google" id="ProtNLM"/>
    </source>
</evidence>
<comment type="caution">
    <text evidence="2">The sequence shown here is derived from an EMBL/GenBank/DDBJ whole genome shotgun (WGS) entry which is preliminary data.</text>
</comment>
<evidence type="ECO:0000313" key="2">
    <source>
        <dbReference type="EMBL" id="GEM89367.1"/>
    </source>
</evidence>
<dbReference type="Proteomes" id="UP000321827">
    <property type="component" value="Unassembled WGS sequence"/>
</dbReference>
<evidence type="ECO:0000256" key="1">
    <source>
        <dbReference type="ARBA" id="ARBA00023121"/>
    </source>
</evidence>
<protein>
    <recommendedName>
        <fullName evidence="4">DegV family protein</fullName>
    </recommendedName>
</protein>
<name>A0A511RJV5_9DEIN</name>
<dbReference type="RefSeq" id="WP_147146112.1">
    <property type="nucleotide sequence ID" value="NZ_BJXN01000004.1"/>
</dbReference>
<dbReference type="InterPro" id="IPR050270">
    <property type="entry name" value="DegV_domain_contain"/>
</dbReference>
<dbReference type="OrthoDB" id="9780660at2"/>
<evidence type="ECO:0000313" key="3">
    <source>
        <dbReference type="Proteomes" id="UP000321827"/>
    </source>
</evidence>
<keyword evidence="1" id="KW-0446">Lipid-binding</keyword>
<dbReference type="Gene3D" id="3.30.1180.10">
    <property type="match status" value="1"/>
</dbReference>
<dbReference type="Gene3D" id="3.40.50.10170">
    <property type="match status" value="1"/>
</dbReference>
<dbReference type="AlphaFoldDB" id="A0A511RJV5"/>
<dbReference type="PANTHER" id="PTHR33434:SF2">
    <property type="entry name" value="FATTY ACID-BINDING PROTEIN TM_1468"/>
    <property type="match status" value="1"/>
</dbReference>
<dbReference type="NCBIfam" id="TIGR00762">
    <property type="entry name" value="DegV"/>
    <property type="match status" value="1"/>
</dbReference>
<dbReference type="Pfam" id="PF02645">
    <property type="entry name" value="DegV"/>
    <property type="match status" value="1"/>
</dbReference>
<dbReference type="EMBL" id="BJXN01000004">
    <property type="protein sequence ID" value="GEM89367.1"/>
    <property type="molecule type" value="Genomic_DNA"/>
</dbReference>